<feature type="domain" description="Aminoacyl-transfer RNA synthetases class-II family profile" evidence="8">
    <location>
        <begin position="19"/>
        <end position="301"/>
    </location>
</feature>
<protein>
    <recommendedName>
        <fullName evidence="2">serine--tRNA ligase</fullName>
        <ecNumber evidence="2">6.1.1.11</ecNumber>
    </recommendedName>
    <alternativeName>
        <fullName evidence="7">Seryl-tRNA synthetase</fullName>
    </alternativeName>
</protein>
<dbReference type="InterPro" id="IPR002314">
    <property type="entry name" value="aa-tRNA-synt_IIb"/>
</dbReference>
<dbReference type="InterPro" id="IPR006195">
    <property type="entry name" value="aa-tRNA-synth_II"/>
</dbReference>
<dbReference type="PANTHER" id="PTHR11778">
    <property type="entry name" value="SERYL-TRNA SYNTHETASE"/>
    <property type="match status" value="1"/>
</dbReference>
<dbReference type="Proteomes" id="UP000007879">
    <property type="component" value="Unassembled WGS sequence"/>
</dbReference>
<evidence type="ECO:0000259" key="8">
    <source>
        <dbReference type="PROSITE" id="PS50862"/>
    </source>
</evidence>
<dbReference type="InterPro" id="IPR045864">
    <property type="entry name" value="aa-tRNA-synth_II/BPL/LPL"/>
</dbReference>
<keyword evidence="3" id="KW-0436">Ligase</keyword>
<keyword evidence="5" id="KW-0067">ATP-binding</keyword>
<keyword evidence="6" id="KW-0030">Aminoacyl-tRNA synthetase</keyword>
<dbReference type="GO" id="GO:0006434">
    <property type="term" value="P:seryl-tRNA aminoacylation"/>
    <property type="evidence" value="ECO:0007669"/>
    <property type="project" value="InterPro"/>
</dbReference>
<dbReference type="AlphaFoldDB" id="A0AAN0K4K4"/>
<dbReference type="EC" id="6.1.1.11" evidence="2"/>
<dbReference type="KEGG" id="aqu:100634925"/>
<keyword evidence="10" id="KW-1185">Reference proteome</keyword>
<dbReference type="Gene3D" id="3.30.930.10">
    <property type="entry name" value="Bira Bifunctional Protein, Domain 2"/>
    <property type="match status" value="1"/>
</dbReference>
<dbReference type="EnsemblMetazoa" id="XM_020008693.1">
    <property type="protein sequence ID" value="XP_019864252.1"/>
    <property type="gene ID" value="LOC100634925"/>
</dbReference>
<proteinExistence type="inferred from homology"/>
<dbReference type="GeneID" id="100634925"/>
<evidence type="ECO:0000256" key="1">
    <source>
        <dbReference type="ARBA" id="ARBA00010728"/>
    </source>
</evidence>
<reference evidence="10" key="1">
    <citation type="journal article" date="2010" name="Nature">
        <title>The Amphimedon queenslandica genome and the evolution of animal complexity.</title>
        <authorList>
            <person name="Srivastava M."/>
            <person name="Simakov O."/>
            <person name="Chapman J."/>
            <person name="Fahey B."/>
            <person name="Gauthier M.E."/>
            <person name="Mitros T."/>
            <person name="Richards G.S."/>
            <person name="Conaco C."/>
            <person name="Dacre M."/>
            <person name="Hellsten U."/>
            <person name="Larroux C."/>
            <person name="Putnam N.H."/>
            <person name="Stanke M."/>
            <person name="Adamska M."/>
            <person name="Darling A."/>
            <person name="Degnan S.M."/>
            <person name="Oakley T.H."/>
            <person name="Plachetzki D.C."/>
            <person name="Zhai Y."/>
            <person name="Adamski M."/>
            <person name="Calcino A."/>
            <person name="Cummins S.F."/>
            <person name="Goodstein D.M."/>
            <person name="Harris C."/>
            <person name="Jackson D.J."/>
            <person name="Leys S.P."/>
            <person name="Shu S."/>
            <person name="Woodcroft B.J."/>
            <person name="Vervoort M."/>
            <person name="Kosik K.S."/>
            <person name="Manning G."/>
            <person name="Degnan B.M."/>
            <person name="Rokhsar D.S."/>
        </authorList>
    </citation>
    <scope>NUCLEOTIDE SEQUENCE [LARGE SCALE GENOMIC DNA]</scope>
</reference>
<reference evidence="9" key="2">
    <citation type="submission" date="2024-06" db="UniProtKB">
        <authorList>
            <consortium name="EnsemblMetazoa"/>
        </authorList>
    </citation>
    <scope>IDENTIFICATION</scope>
</reference>
<evidence type="ECO:0000256" key="6">
    <source>
        <dbReference type="ARBA" id="ARBA00023146"/>
    </source>
</evidence>
<dbReference type="SUPFAM" id="SSF55681">
    <property type="entry name" value="Class II aaRS and biotin synthetases"/>
    <property type="match status" value="1"/>
</dbReference>
<dbReference type="GO" id="GO:0004828">
    <property type="term" value="F:serine-tRNA ligase activity"/>
    <property type="evidence" value="ECO:0007669"/>
    <property type="project" value="UniProtKB-EC"/>
</dbReference>
<comment type="similarity">
    <text evidence="1">Belongs to the class-II aminoacyl-tRNA synthetase family. Type-1 seryl-tRNA synthetase subfamily.</text>
</comment>
<evidence type="ECO:0000256" key="4">
    <source>
        <dbReference type="ARBA" id="ARBA00022741"/>
    </source>
</evidence>
<evidence type="ECO:0000313" key="10">
    <source>
        <dbReference type="Proteomes" id="UP000007879"/>
    </source>
</evidence>
<dbReference type="RefSeq" id="XP_019864252.1">
    <property type="nucleotide sequence ID" value="XM_020008693.1"/>
</dbReference>
<organism evidence="9 10">
    <name type="scientific">Amphimedon queenslandica</name>
    <name type="common">Sponge</name>
    <dbReference type="NCBI Taxonomy" id="400682"/>
    <lineage>
        <taxon>Eukaryota</taxon>
        <taxon>Metazoa</taxon>
        <taxon>Porifera</taxon>
        <taxon>Demospongiae</taxon>
        <taxon>Heteroscleromorpha</taxon>
        <taxon>Haplosclerida</taxon>
        <taxon>Niphatidae</taxon>
        <taxon>Amphimedon</taxon>
    </lineage>
</organism>
<evidence type="ECO:0000256" key="5">
    <source>
        <dbReference type="ARBA" id="ARBA00022840"/>
    </source>
</evidence>
<keyword evidence="4" id="KW-0547">Nucleotide-binding</keyword>
<dbReference type="PROSITE" id="PS50862">
    <property type="entry name" value="AA_TRNA_LIGASE_II"/>
    <property type="match status" value="1"/>
</dbReference>
<dbReference type="PRINTS" id="PR00981">
    <property type="entry name" value="TRNASYNTHSER"/>
</dbReference>
<evidence type="ECO:0000256" key="7">
    <source>
        <dbReference type="ARBA" id="ARBA00031113"/>
    </source>
</evidence>
<dbReference type="Pfam" id="PF00587">
    <property type="entry name" value="tRNA-synt_2b"/>
    <property type="match status" value="1"/>
</dbReference>
<evidence type="ECO:0000256" key="2">
    <source>
        <dbReference type="ARBA" id="ARBA00012840"/>
    </source>
</evidence>
<dbReference type="InterPro" id="IPR002317">
    <property type="entry name" value="Ser-tRNA-ligase_type_1"/>
</dbReference>
<accession>A0AAN0K4K4</accession>
<evidence type="ECO:0000313" key="9">
    <source>
        <dbReference type="EnsemblMetazoa" id="XP_019864252.1"/>
    </source>
</evidence>
<evidence type="ECO:0000256" key="3">
    <source>
        <dbReference type="ARBA" id="ARBA00022598"/>
    </source>
</evidence>
<name>A0AAN0K4K4_AMPQE</name>
<sequence>MTNDTLTLFLSDFNFPALDYREISKRHNLIDFQSAAKCSGERSYYLKREAALLEISLVQYAMNKAVEKGFIPVITPDIINTDIADRCGFQPRSHSTQMYSLANEDKCLSATAEIPLAGMYLDEKIFLHDLPIKLVAFGRCFRVETGNRGKGRITGLYRVHQFSKVELFGLTANEDGTESEALLNEIVSLQKEIHTELGLHCRVLDMPTTQLGATAYRKYDIEAWMPGLKRYGEVTSASNCTDYQSQRLNIIYGKAAFGHKKKKLIDPKYVHTVNGTACAIPRTIIALLETHQKEDGSFALPDVLSTSFRSINTA</sequence>
<dbReference type="GO" id="GO:0005524">
    <property type="term" value="F:ATP binding"/>
    <property type="evidence" value="ECO:0007669"/>
    <property type="project" value="UniProtKB-KW"/>
</dbReference>
<dbReference type="NCBIfam" id="TIGR00414">
    <property type="entry name" value="serS"/>
    <property type="match status" value="1"/>
</dbReference>